<evidence type="ECO:0000256" key="5">
    <source>
        <dbReference type="SAM" id="MobiDB-lite"/>
    </source>
</evidence>
<keyword evidence="1" id="KW-0479">Metal-binding</keyword>
<evidence type="ECO:0000259" key="6">
    <source>
        <dbReference type="PROSITE" id="PS50089"/>
    </source>
</evidence>
<dbReference type="InterPro" id="IPR017907">
    <property type="entry name" value="Znf_RING_CS"/>
</dbReference>
<dbReference type="PROSITE" id="PS51382">
    <property type="entry name" value="SPX"/>
    <property type="match status" value="1"/>
</dbReference>
<dbReference type="PROSITE" id="PS00518">
    <property type="entry name" value="ZF_RING_1"/>
    <property type="match status" value="1"/>
</dbReference>
<feature type="region of interest" description="Disordered" evidence="5">
    <location>
        <begin position="93"/>
        <end position="135"/>
    </location>
</feature>
<dbReference type="GO" id="GO:0008270">
    <property type="term" value="F:zinc ion binding"/>
    <property type="evidence" value="ECO:0007669"/>
    <property type="project" value="UniProtKB-KW"/>
</dbReference>
<evidence type="ECO:0000256" key="3">
    <source>
        <dbReference type="ARBA" id="ARBA00022833"/>
    </source>
</evidence>
<feature type="domain" description="RING-type" evidence="6">
    <location>
        <begin position="341"/>
        <end position="380"/>
    </location>
</feature>
<dbReference type="PROSITE" id="PS50089">
    <property type="entry name" value="ZF_RING_2"/>
    <property type="match status" value="1"/>
</dbReference>
<evidence type="ECO:0000256" key="4">
    <source>
        <dbReference type="PROSITE-ProRule" id="PRU00175"/>
    </source>
</evidence>
<evidence type="ECO:0000313" key="9">
    <source>
        <dbReference type="Proteomes" id="UP001321749"/>
    </source>
</evidence>
<feature type="domain" description="SPX" evidence="7">
    <location>
        <begin position="1"/>
        <end position="305"/>
    </location>
</feature>
<dbReference type="SUPFAM" id="SSF57850">
    <property type="entry name" value="RING/U-box"/>
    <property type="match status" value="1"/>
</dbReference>
<organism evidence="8 9">
    <name type="scientific">Cladorrhinum samala</name>
    <dbReference type="NCBI Taxonomy" id="585594"/>
    <lineage>
        <taxon>Eukaryota</taxon>
        <taxon>Fungi</taxon>
        <taxon>Dikarya</taxon>
        <taxon>Ascomycota</taxon>
        <taxon>Pezizomycotina</taxon>
        <taxon>Sordariomycetes</taxon>
        <taxon>Sordariomycetidae</taxon>
        <taxon>Sordariales</taxon>
        <taxon>Podosporaceae</taxon>
        <taxon>Cladorrhinum</taxon>
    </lineage>
</organism>
<proteinExistence type="predicted"/>
<evidence type="ECO:0000256" key="2">
    <source>
        <dbReference type="ARBA" id="ARBA00022771"/>
    </source>
</evidence>
<dbReference type="InterPro" id="IPR013083">
    <property type="entry name" value="Znf_RING/FYVE/PHD"/>
</dbReference>
<evidence type="ECO:0000313" key="8">
    <source>
        <dbReference type="EMBL" id="KAK4462209.1"/>
    </source>
</evidence>
<dbReference type="InterPro" id="IPR004331">
    <property type="entry name" value="SPX_dom"/>
</dbReference>
<protein>
    <submittedName>
        <fullName evidence="8">SPX domain-containing protein</fullName>
    </submittedName>
</protein>
<reference evidence="8" key="1">
    <citation type="journal article" date="2023" name="Mol. Phylogenet. Evol.">
        <title>Genome-scale phylogeny and comparative genomics of the fungal order Sordariales.</title>
        <authorList>
            <person name="Hensen N."/>
            <person name="Bonometti L."/>
            <person name="Westerberg I."/>
            <person name="Brannstrom I.O."/>
            <person name="Guillou S."/>
            <person name="Cros-Aarteil S."/>
            <person name="Calhoun S."/>
            <person name="Haridas S."/>
            <person name="Kuo A."/>
            <person name="Mondo S."/>
            <person name="Pangilinan J."/>
            <person name="Riley R."/>
            <person name="LaButti K."/>
            <person name="Andreopoulos B."/>
            <person name="Lipzen A."/>
            <person name="Chen C."/>
            <person name="Yan M."/>
            <person name="Daum C."/>
            <person name="Ng V."/>
            <person name="Clum A."/>
            <person name="Steindorff A."/>
            <person name="Ohm R.A."/>
            <person name="Martin F."/>
            <person name="Silar P."/>
            <person name="Natvig D.O."/>
            <person name="Lalanne C."/>
            <person name="Gautier V."/>
            <person name="Ament-Velasquez S.L."/>
            <person name="Kruys A."/>
            <person name="Hutchinson M.I."/>
            <person name="Powell A.J."/>
            <person name="Barry K."/>
            <person name="Miller A.N."/>
            <person name="Grigoriev I.V."/>
            <person name="Debuchy R."/>
            <person name="Gladieux P."/>
            <person name="Hiltunen Thoren M."/>
            <person name="Johannesson H."/>
        </authorList>
    </citation>
    <scope>NUCLEOTIDE SEQUENCE</scope>
    <source>
        <strain evidence="8">PSN324</strain>
    </source>
</reference>
<dbReference type="Proteomes" id="UP001321749">
    <property type="component" value="Unassembled WGS sequence"/>
</dbReference>
<dbReference type="Pfam" id="PF03105">
    <property type="entry name" value="SPX"/>
    <property type="match status" value="1"/>
</dbReference>
<keyword evidence="3" id="KW-0862">Zinc</keyword>
<dbReference type="SMART" id="SM00184">
    <property type="entry name" value="RING"/>
    <property type="match status" value="1"/>
</dbReference>
<dbReference type="InterPro" id="IPR001841">
    <property type="entry name" value="Znf_RING"/>
</dbReference>
<dbReference type="PANTHER" id="PTHR23327:SF51">
    <property type="entry name" value="TRANSCRIPTIONAL REGULATOR OF YEAST FORM ADHERENCE 3"/>
    <property type="match status" value="1"/>
</dbReference>
<dbReference type="PANTHER" id="PTHR23327">
    <property type="entry name" value="RING FINGER PROTEIN 127"/>
    <property type="match status" value="1"/>
</dbReference>
<keyword evidence="9" id="KW-1185">Reference proteome</keyword>
<dbReference type="Pfam" id="PF00097">
    <property type="entry name" value="zf-C3HC4"/>
    <property type="match status" value="1"/>
</dbReference>
<gene>
    <name evidence="8" type="ORF">QBC42DRAFT_176591</name>
</gene>
<accession>A0AAV9HQ74</accession>
<comment type="caution">
    <text evidence="8">The sequence shown here is derived from an EMBL/GenBank/DDBJ whole genome shotgun (WGS) entry which is preliminary data.</text>
</comment>
<feature type="compositionally biased region" description="Low complexity" evidence="5">
    <location>
        <begin position="118"/>
        <end position="134"/>
    </location>
</feature>
<dbReference type="InterPro" id="IPR018957">
    <property type="entry name" value="Znf_C3HC4_RING-type"/>
</dbReference>
<dbReference type="EMBL" id="MU864976">
    <property type="protein sequence ID" value="KAK4462209.1"/>
    <property type="molecule type" value="Genomic_DNA"/>
</dbReference>
<evidence type="ECO:0000259" key="7">
    <source>
        <dbReference type="PROSITE" id="PS51382"/>
    </source>
</evidence>
<name>A0AAV9HQ74_9PEZI</name>
<dbReference type="AlphaFoldDB" id="A0AAV9HQ74"/>
<sequence>MKFGHAFKEALAADSYPSHWVDKAVPYRQLKKILGKVQEELINNGYDPEKLHQLLAEHNAEYRLESDDSHNLRPKLLVRPSLHNLSIENATETGSVANSSAPSSPDAAEPPPSDGLSLPDQEQQEKQQPLQAQDTEWVDVPLDADVRFFAILQTDVSELDTLQDKERQTMTGEIHDIGIEISQVARPRRSMIDFSKSDLYRWREILELYLAAEVFFSTNEVSGGARNSERARKQLVWFQDEVNKRDLPQKFKIKASAVAFQHFLSLNATLLQNLQFQELNQTAITKIIKKFDKRTSLGVKKTFPKVMHSAHFISDAISRDICAQLSRDVISLVPQVVDYTCIVCLSICWLPIRLDCSHLFCIRCMIKMQNRNKRYCPLCRADVIQRANESTKSTHPLNYCRRVIFTDRTSPAHIDMKLVRYLEEWFPKETKEKQKYNEIERRKELLGDTYVDNQQQPPCVVM</sequence>
<evidence type="ECO:0000256" key="1">
    <source>
        <dbReference type="ARBA" id="ARBA00022723"/>
    </source>
</evidence>
<keyword evidence="2 4" id="KW-0863">Zinc-finger</keyword>
<reference evidence="8" key="2">
    <citation type="submission" date="2023-06" db="EMBL/GenBank/DDBJ databases">
        <authorList>
            <consortium name="Lawrence Berkeley National Laboratory"/>
            <person name="Mondo S.J."/>
            <person name="Hensen N."/>
            <person name="Bonometti L."/>
            <person name="Westerberg I."/>
            <person name="Brannstrom I.O."/>
            <person name="Guillou S."/>
            <person name="Cros-Aarteil S."/>
            <person name="Calhoun S."/>
            <person name="Haridas S."/>
            <person name="Kuo A."/>
            <person name="Pangilinan J."/>
            <person name="Riley R."/>
            <person name="Labutti K."/>
            <person name="Andreopoulos B."/>
            <person name="Lipzen A."/>
            <person name="Chen C."/>
            <person name="Yanf M."/>
            <person name="Daum C."/>
            <person name="Ng V."/>
            <person name="Clum A."/>
            <person name="Steindorff A."/>
            <person name="Ohm R."/>
            <person name="Martin F."/>
            <person name="Silar P."/>
            <person name="Natvig D."/>
            <person name="Lalanne C."/>
            <person name="Gautier V."/>
            <person name="Ament-Velasquez S.L."/>
            <person name="Kruys A."/>
            <person name="Hutchinson M.I."/>
            <person name="Powell A.J."/>
            <person name="Barry K."/>
            <person name="Miller A.N."/>
            <person name="Grigoriev I.V."/>
            <person name="Debuchy R."/>
            <person name="Gladieux P."/>
            <person name="Thoren M.H."/>
            <person name="Johannesson H."/>
        </authorList>
    </citation>
    <scope>NUCLEOTIDE SEQUENCE</scope>
    <source>
        <strain evidence="8">PSN324</strain>
    </source>
</reference>
<dbReference type="Gene3D" id="3.30.40.10">
    <property type="entry name" value="Zinc/RING finger domain, C3HC4 (zinc finger)"/>
    <property type="match status" value="1"/>
</dbReference>